<accession>A0A9D4H4D3</accession>
<protein>
    <submittedName>
        <fullName evidence="1">Uncharacterized protein</fullName>
    </submittedName>
</protein>
<reference evidence="1" key="1">
    <citation type="journal article" date="2019" name="bioRxiv">
        <title>The Genome of the Zebra Mussel, Dreissena polymorpha: A Resource for Invasive Species Research.</title>
        <authorList>
            <person name="McCartney M.A."/>
            <person name="Auch B."/>
            <person name="Kono T."/>
            <person name="Mallez S."/>
            <person name="Zhang Y."/>
            <person name="Obille A."/>
            <person name="Becker A."/>
            <person name="Abrahante J.E."/>
            <person name="Garbe J."/>
            <person name="Badalamenti J.P."/>
            <person name="Herman A."/>
            <person name="Mangelson H."/>
            <person name="Liachko I."/>
            <person name="Sullivan S."/>
            <person name="Sone E.D."/>
            <person name="Koren S."/>
            <person name="Silverstein K.A.T."/>
            <person name="Beckman K.B."/>
            <person name="Gohl D.M."/>
        </authorList>
    </citation>
    <scope>NUCLEOTIDE SEQUENCE</scope>
    <source>
        <strain evidence="1">Duluth1</strain>
        <tissue evidence="1">Whole animal</tissue>
    </source>
</reference>
<organism evidence="1 2">
    <name type="scientific">Dreissena polymorpha</name>
    <name type="common">Zebra mussel</name>
    <name type="synonym">Mytilus polymorpha</name>
    <dbReference type="NCBI Taxonomy" id="45954"/>
    <lineage>
        <taxon>Eukaryota</taxon>
        <taxon>Metazoa</taxon>
        <taxon>Spiralia</taxon>
        <taxon>Lophotrochozoa</taxon>
        <taxon>Mollusca</taxon>
        <taxon>Bivalvia</taxon>
        <taxon>Autobranchia</taxon>
        <taxon>Heteroconchia</taxon>
        <taxon>Euheterodonta</taxon>
        <taxon>Imparidentia</taxon>
        <taxon>Neoheterodontei</taxon>
        <taxon>Myida</taxon>
        <taxon>Dreissenoidea</taxon>
        <taxon>Dreissenidae</taxon>
        <taxon>Dreissena</taxon>
    </lineage>
</organism>
<evidence type="ECO:0000313" key="2">
    <source>
        <dbReference type="Proteomes" id="UP000828390"/>
    </source>
</evidence>
<sequence length="69" mass="7234">MFVAVASHTAAQAIAPLRDAEVAVCTSLTGESSVALGTATVLHHRGATKTCSSNMTLYLTQEPYTHKCL</sequence>
<evidence type="ECO:0000313" key="1">
    <source>
        <dbReference type="EMBL" id="KAH3827218.1"/>
    </source>
</evidence>
<dbReference type="EMBL" id="JAIWYP010000005">
    <property type="protein sequence ID" value="KAH3827218.1"/>
    <property type="molecule type" value="Genomic_DNA"/>
</dbReference>
<name>A0A9D4H4D3_DREPO</name>
<comment type="caution">
    <text evidence="1">The sequence shown here is derived from an EMBL/GenBank/DDBJ whole genome shotgun (WGS) entry which is preliminary data.</text>
</comment>
<reference evidence="1" key="2">
    <citation type="submission" date="2020-11" db="EMBL/GenBank/DDBJ databases">
        <authorList>
            <person name="McCartney M.A."/>
            <person name="Auch B."/>
            <person name="Kono T."/>
            <person name="Mallez S."/>
            <person name="Becker A."/>
            <person name="Gohl D.M."/>
            <person name="Silverstein K.A.T."/>
            <person name="Koren S."/>
            <person name="Bechman K.B."/>
            <person name="Herman A."/>
            <person name="Abrahante J.E."/>
            <person name="Garbe J."/>
        </authorList>
    </citation>
    <scope>NUCLEOTIDE SEQUENCE</scope>
    <source>
        <strain evidence="1">Duluth1</strain>
        <tissue evidence="1">Whole animal</tissue>
    </source>
</reference>
<gene>
    <name evidence="1" type="ORF">DPMN_129148</name>
</gene>
<dbReference type="AlphaFoldDB" id="A0A9D4H4D3"/>
<proteinExistence type="predicted"/>
<dbReference type="Proteomes" id="UP000828390">
    <property type="component" value="Unassembled WGS sequence"/>
</dbReference>
<keyword evidence="2" id="KW-1185">Reference proteome</keyword>